<comment type="subcellular location">
    <subcellularLocation>
        <location evidence="1 5">Secreted</location>
    </subcellularLocation>
</comment>
<feature type="compositionally biased region" description="Basic and acidic residues" evidence="6">
    <location>
        <begin position="42"/>
        <end position="60"/>
    </location>
</feature>
<protein>
    <recommendedName>
        <fullName evidence="5">RxLR effector protein</fullName>
    </recommendedName>
</protein>
<evidence type="ECO:0000256" key="2">
    <source>
        <dbReference type="ARBA" id="ARBA00010400"/>
    </source>
</evidence>
<dbReference type="Pfam" id="PF16810">
    <property type="entry name" value="RXLR"/>
    <property type="match status" value="1"/>
</dbReference>
<sequence length="144" mass="16556">MRLSSIILVAAASAIFSSTKAMTTDHAKSISTVESLDLVRPLEADNHADTEQRFLRRHQAEEEDEEEGNEAEEENEEERAKGANLFAPWKLDEMASSVKTFKRFANWKAYGLSPYDVYTRLEAKGIYKKYEDLYSMYNRNYATI</sequence>
<reference evidence="7" key="1">
    <citation type="submission" date="2021-02" db="EMBL/GenBank/DDBJ databases">
        <authorList>
            <person name="Palmer J.M."/>
        </authorList>
    </citation>
    <scope>NUCLEOTIDE SEQUENCE</scope>
    <source>
        <strain evidence="7">SCRP734</strain>
    </source>
</reference>
<dbReference type="Proteomes" id="UP000694044">
    <property type="component" value="Unassembled WGS sequence"/>
</dbReference>
<evidence type="ECO:0000313" key="8">
    <source>
        <dbReference type="Proteomes" id="UP000694044"/>
    </source>
</evidence>
<gene>
    <name evidence="7" type="ORF">PHYPSEUDO_002658</name>
</gene>
<evidence type="ECO:0000256" key="5">
    <source>
        <dbReference type="RuleBase" id="RU367124"/>
    </source>
</evidence>
<proteinExistence type="inferred from homology"/>
<dbReference type="EMBL" id="JAGDFM010000149">
    <property type="protein sequence ID" value="KAG7384397.1"/>
    <property type="molecule type" value="Genomic_DNA"/>
</dbReference>
<evidence type="ECO:0000256" key="6">
    <source>
        <dbReference type="SAM" id="MobiDB-lite"/>
    </source>
</evidence>
<evidence type="ECO:0000256" key="1">
    <source>
        <dbReference type="ARBA" id="ARBA00004613"/>
    </source>
</evidence>
<comment type="domain">
    <text evidence="5">The RxLR-dEER motif acts to carry the protein into the host cell cytoplasm through binding to cell surface phosphatidylinositol-3-phosphate.</text>
</comment>
<keyword evidence="4 5" id="KW-0732">Signal</keyword>
<evidence type="ECO:0000256" key="4">
    <source>
        <dbReference type="ARBA" id="ARBA00022729"/>
    </source>
</evidence>
<accession>A0A8T1VT24</accession>
<evidence type="ECO:0000256" key="3">
    <source>
        <dbReference type="ARBA" id="ARBA00022525"/>
    </source>
</evidence>
<evidence type="ECO:0000313" key="7">
    <source>
        <dbReference type="EMBL" id="KAG7384397.1"/>
    </source>
</evidence>
<feature type="chain" id="PRO_5035966115" description="RxLR effector protein" evidence="5">
    <location>
        <begin position="22"/>
        <end position="144"/>
    </location>
</feature>
<dbReference type="GO" id="GO:0005576">
    <property type="term" value="C:extracellular region"/>
    <property type="evidence" value="ECO:0007669"/>
    <property type="project" value="UniProtKB-SubCell"/>
</dbReference>
<dbReference type="AlphaFoldDB" id="A0A8T1VT24"/>
<organism evidence="7 8">
    <name type="scientific">Phytophthora pseudosyringae</name>
    <dbReference type="NCBI Taxonomy" id="221518"/>
    <lineage>
        <taxon>Eukaryota</taxon>
        <taxon>Sar</taxon>
        <taxon>Stramenopiles</taxon>
        <taxon>Oomycota</taxon>
        <taxon>Peronosporomycetes</taxon>
        <taxon>Peronosporales</taxon>
        <taxon>Peronosporaceae</taxon>
        <taxon>Phytophthora</taxon>
    </lineage>
</organism>
<keyword evidence="8" id="KW-1185">Reference proteome</keyword>
<dbReference type="OrthoDB" id="128182at2759"/>
<comment type="function">
    <text evidence="5">Effector that suppresses plant defense responses during pathogen infection.</text>
</comment>
<comment type="similarity">
    <text evidence="2 5">Belongs to the RxLR effector family.</text>
</comment>
<name>A0A8T1VT24_9STRA</name>
<feature type="signal peptide" evidence="5">
    <location>
        <begin position="1"/>
        <end position="21"/>
    </location>
</feature>
<keyword evidence="3 5" id="KW-0964">Secreted</keyword>
<feature type="region of interest" description="Disordered" evidence="6">
    <location>
        <begin position="42"/>
        <end position="84"/>
    </location>
</feature>
<comment type="caution">
    <text evidence="7">The sequence shown here is derived from an EMBL/GenBank/DDBJ whole genome shotgun (WGS) entry which is preliminary data.</text>
</comment>
<feature type="compositionally biased region" description="Acidic residues" evidence="6">
    <location>
        <begin position="61"/>
        <end position="77"/>
    </location>
</feature>
<dbReference type="InterPro" id="IPR031825">
    <property type="entry name" value="RXLR"/>
</dbReference>